<dbReference type="EMBL" id="CM008048">
    <property type="protein sequence ID" value="PVH61902.1"/>
    <property type="molecule type" value="Genomic_DNA"/>
</dbReference>
<feature type="compositionally biased region" description="Polar residues" evidence="1">
    <location>
        <begin position="1"/>
        <end position="17"/>
    </location>
</feature>
<reference evidence="2" key="1">
    <citation type="submission" date="2018-04" db="EMBL/GenBank/DDBJ databases">
        <title>WGS assembly of Panicum hallii.</title>
        <authorList>
            <person name="Lovell J."/>
            <person name="Jenkins J."/>
            <person name="Lowry D."/>
            <person name="Mamidi S."/>
            <person name="Sreedasyam A."/>
            <person name="Weng X."/>
            <person name="Barry K."/>
            <person name="Bonette J."/>
            <person name="Campitelli B."/>
            <person name="Daum C."/>
            <person name="Gordon S."/>
            <person name="Gould B."/>
            <person name="Lipzen A."/>
            <person name="Macqueen A."/>
            <person name="Palacio-Mejia J."/>
            <person name="Plott C."/>
            <person name="Shakirov E."/>
            <person name="Shu S."/>
            <person name="Yoshinaga Y."/>
            <person name="Zane M."/>
            <person name="Rokhsar D."/>
            <person name="Grimwood J."/>
            <person name="Schmutz J."/>
            <person name="Juenger T."/>
        </authorList>
    </citation>
    <scope>NUCLEOTIDE SEQUENCE [LARGE SCALE GENOMIC DNA]</scope>
    <source>
        <strain evidence="2">FIL2</strain>
    </source>
</reference>
<dbReference type="Gramene" id="PVH61902">
    <property type="protein sequence ID" value="PVH61902"/>
    <property type="gene ID" value="PAHAL_3G152000"/>
</dbReference>
<feature type="region of interest" description="Disordered" evidence="1">
    <location>
        <begin position="1"/>
        <end position="37"/>
    </location>
</feature>
<dbReference type="Proteomes" id="UP000243499">
    <property type="component" value="Chromosome 3"/>
</dbReference>
<protein>
    <submittedName>
        <fullName evidence="2">Uncharacterized protein</fullName>
    </submittedName>
</protein>
<dbReference type="AlphaFoldDB" id="A0A2T8KIE6"/>
<gene>
    <name evidence="2" type="ORF">PAHAL_3G152000</name>
</gene>
<proteinExistence type="predicted"/>
<sequence length="222" mass="24885">MRPRAAQSNKQSCSLSSQKEEQISDASGRGHKATPISFPPANLRAGFQLHVLERAAVATTELEKRLMISMQNIENYLETQTETMAGKHPIAYCKMCSLRAGRVEGKRSKIDPSLKRVDVDHSPRMQVGVQGTNERRPNLTRLHPSPGPVLASRPPLLLRHILKFEMIRPPCSVCASFSVLFTTTTAPSSLTPMHTSDSYIKDQKLYPDMHVTREISVDHRMR</sequence>
<name>A0A2T8KIE6_9POAL</name>
<evidence type="ECO:0000256" key="1">
    <source>
        <dbReference type="SAM" id="MobiDB-lite"/>
    </source>
</evidence>
<organism evidence="2">
    <name type="scientific">Panicum hallii</name>
    <dbReference type="NCBI Taxonomy" id="206008"/>
    <lineage>
        <taxon>Eukaryota</taxon>
        <taxon>Viridiplantae</taxon>
        <taxon>Streptophyta</taxon>
        <taxon>Embryophyta</taxon>
        <taxon>Tracheophyta</taxon>
        <taxon>Spermatophyta</taxon>
        <taxon>Magnoliopsida</taxon>
        <taxon>Liliopsida</taxon>
        <taxon>Poales</taxon>
        <taxon>Poaceae</taxon>
        <taxon>PACMAD clade</taxon>
        <taxon>Panicoideae</taxon>
        <taxon>Panicodae</taxon>
        <taxon>Paniceae</taxon>
        <taxon>Panicinae</taxon>
        <taxon>Panicum</taxon>
        <taxon>Panicum sect. Panicum</taxon>
    </lineage>
</organism>
<accession>A0A2T8KIE6</accession>
<evidence type="ECO:0000313" key="2">
    <source>
        <dbReference type="EMBL" id="PVH61902.1"/>
    </source>
</evidence>